<dbReference type="GO" id="GO:0140825">
    <property type="term" value="F:lactoperoxidase activity"/>
    <property type="evidence" value="ECO:0007669"/>
    <property type="project" value="UniProtKB-EC"/>
</dbReference>
<comment type="caution">
    <text evidence="17">The sequence shown here is derived from an EMBL/GenBank/DDBJ whole genome shotgun (WGS) entry which is preliminary data.</text>
</comment>
<keyword evidence="13" id="KW-1015">Disulfide bond</keyword>
<feature type="chain" id="PRO_5042156522" description="Plant heme peroxidase family profile domain-containing protein" evidence="15">
    <location>
        <begin position="26"/>
        <end position="187"/>
    </location>
</feature>
<evidence type="ECO:0000256" key="2">
    <source>
        <dbReference type="ARBA" id="ARBA00001970"/>
    </source>
</evidence>
<proteinExistence type="inferred from homology"/>
<dbReference type="GO" id="GO:0006979">
    <property type="term" value="P:response to oxidative stress"/>
    <property type="evidence" value="ECO:0007669"/>
    <property type="project" value="InterPro"/>
</dbReference>
<dbReference type="PROSITE" id="PS00436">
    <property type="entry name" value="PEROXIDASE_2"/>
    <property type="match status" value="1"/>
</dbReference>
<feature type="binding site" evidence="11">
    <location>
        <position position="104"/>
    </location>
    <ligand>
        <name>Ca(2+)</name>
        <dbReference type="ChEBI" id="CHEBI:29108"/>
        <label>1</label>
    </ligand>
</feature>
<comment type="catalytic activity">
    <reaction evidence="1">
        <text>2 a phenolic donor + H2O2 = 2 a phenolic radical donor + 2 H2O</text>
        <dbReference type="Rhea" id="RHEA:56136"/>
        <dbReference type="ChEBI" id="CHEBI:15377"/>
        <dbReference type="ChEBI" id="CHEBI:16240"/>
        <dbReference type="ChEBI" id="CHEBI:139520"/>
        <dbReference type="ChEBI" id="CHEBI:139521"/>
        <dbReference type="EC" id="1.11.1.7"/>
    </reaction>
</comment>
<dbReference type="SUPFAM" id="SSF48113">
    <property type="entry name" value="Heme-dependent peroxidases"/>
    <property type="match status" value="1"/>
</dbReference>
<name>A0AAD8QRT2_LOLMU</name>
<evidence type="ECO:0000256" key="14">
    <source>
        <dbReference type="RuleBase" id="RU004241"/>
    </source>
</evidence>
<evidence type="ECO:0000256" key="4">
    <source>
        <dbReference type="ARBA" id="ARBA00022617"/>
    </source>
</evidence>
<protein>
    <recommendedName>
        <fullName evidence="16">Plant heme peroxidase family profile domain-containing protein</fullName>
    </recommendedName>
</protein>
<evidence type="ECO:0000256" key="12">
    <source>
        <dbReference type="PIRSR" id="PIRSR600823-4"/>
    </source>
</evidence>
<keyword evidence="4" id="KW-0349">Heme</keyword>
<evidence type="ECO:0000256" key="10">
    <source>
        <dbReference type="PIRSR" id="PIRSR600823-1"/>
    </source>
</evidence>
<keyword evidence="7" id="KW-0560">Oxidoreductase</keyword>
<gene>
    <name evidence="17" type="ORF">QYE76_029762</name>
</gene>
<feature type="disulfide bond" evidence="13">
    <location>
        <begin position="83"/>
        <end position="88"/>
    </location>
</feature>
<dbReference type="GO" id="GO:0042744">
    <property type="term" value="P:hydrogen peroxide catabolic process"/>
    <property type="evidence" value="ECO:0007669"/>
    <property type="project" value="UniProtKB-KW"/>
</dbReference>
<keyword evidence="15" id="KW-0732">Signal</keyword>
<dbReference type="PANTHER" id="PTHR31235">
    <property type="entry name" value="PEROXIDASE 25-RELATED"/>
    <property type="match status" value="1"/>
</dbReference>
<keyword evidence="18" id="KW-1185">Reference proteome</keyword>
<feature type="binding site" evidence="11">
    <location>
        <position position="87"/>
    </location>
    <ligand>
        <name>Ca(2+)</name>
        <dbReference type="ChEBI" id="CHEBI:29108"/>
        <label>1</label>
    </ligand>
</feature>
<feature type="binding site" evidence="11">
    <location>
        <position position="91"/>
    </location>
    <ligand>
        <name>Ca(2+)</name>
        <dbReference type="ChEBI" id="CHEBI:29108"/>
        <label>1</label>
    </ligand>
</feature>
<sequence>MRIEPITGMSRLSMAMLFLISLVLAAAPRTAVVEAVVVQGLQMGYYNHSCPEAEQVIRDVVEAEVSMDRNIAPGLIRIFFHDCFITGCDASILLDETPAGDVPEKESSANGFTLVGLKTIDVAKTTIEAMCPRTVSCADILAYAARDAAVAAGLPSYEVGGGRRDGTHSRMDDLPGNFRCPATRCRA</sequence>
<dbReference type="AlphaFoldDB" id="A0AAD8QRT2"/>
<dbReference type="GO" id="GO:0020037">
    <property type="term" value="F:heme binding"/>
    <property type="evidence" value="ECO:0007669"/>
    <property type="project" value="InterPro"/>
</dbReference>
<evidence type="ECO:0000256" key="1">
    <source>
        <dbReference type="ARBA" id="ARBA00000189"/>
    </source>
</evidence>
<dbReference type="InterPro" id="IPR010255">
    <property type="entry name" value="Haem_peroxidase_sf"/>
</dbReference>
<evidence type="ECO:0000256" key="11">
    <source>
        <dbReference type="PIRSR" id="PIRSR600823-3"/>
    </source>
</evidence>
<feature type="binding site" evidence="11">
    <location>
        <position position="89"/>
    </location>
    <ligand>
        <name>Ca(2+)</name>
        <dbReference type="ChEBI" id="CHEBI:29108"/>
        <label>1</label>
    </ligand>
</feature>
<feature type="active site" description="Proton acceptor" evidence="10">
    <location>
        <position position="81"/>
    </location>
</feature>
<dbReference type="InterPro" id="IPR002016">
    <property type="entry name" value="Haem_peroxidase"/>
</dbReference>
<feature type="domain" description="Plant heme peroxidase family profile" evidence="16">
    <location>
        <begin position="40"/>
        <end position="187"/>
    </location>
</feature>
<evidence type="ECO:0000256" key="6">
    <source>
        <dbReference type="ARBA" id="ARBA00022837"/>
    </source>
</evidence>
<evidence type="ECO:0000256" key="3">
    <source>
        <dbReference type="ARBA" id="ARBA00022559"/>
    </source>
</evidence>
<evidence type="ECO:0000313" key="17">
    <source>
        <dbReference type="EMBL" id="KAK1606089.1"/>
    </source>
</evidence>
<keyword evidence="3" id="KW-0575">Peroxidase</keyword>
<dbReference type="Gene3D" id="1.10.520.10">
    <property type="match status" value="1"/>
</dbReference>
<comment type="cofactor">
    <cofactor evidence="11">
        <name>Ca(2+)</name>
        <dbReference type="ChEBI" id="CHEBI:29108"/>
    </cofactor>
    <text evidence="11">Binds 2 calcium ions per subunit.</text>
</comment>
<evidence type="ECO:0000256" key="7">
    <source>
        <dbReference type="ARBA" id="ARBA00023002"/>
    </source>
</evidence>
<evidence type="ECO:0000313" key="18">
    <source>
        <dbReference type="Proteomes" id="UP001231189"/>
    </source>
</evidence>
<evidence type="ECO:0000256" key="8">
    <source>
        <dbReference type="ARBA" id="ARBA00023004"/>
    </source>
</evidence>
<comment type="cofactor">
    <cofactor evidence="2">
        <name>heme b</name>
        <dbReference type="ChEBI" id="CHEBI:60344"/>
    </cofactor>
</comment>
<dbReference type="Pfam" id="PF00141">
    <property type="entry name" value="peroxidase"/>
    <property type="match status" value="1"/>
</dbReference>
<keyword evidence="5 11" id="KW-0479">Metal-binding</keyword>
<reference evidence="17" key="1">
    <citation type="submission" date="2023-07" db="EMBL/GenBank/DDBJ databases">
        <title>A chromosome-level genome assembly of Lolium multiflorum.</title>
        <authorList>
            <person name="Chen Y."/>
            <person name="Copetti D."/>
            <person name="Kolliker R."/>
            <person name="Studer B."/>
        </authorList>
    </citation>
    <scope>NUCLEOTIDE SEQUENCE</scope>
    <source>
        <strain evidence="17">02402/16</strain>
        <tissue evidence="17">Leaf</tissue>
    </source>
</reference>
<dbReference type="Proteomes" id="UP001231189">
    <property type="component" value="Unassembled WGS sequence"/>
</dbReference>
<comment type="similarity">
    <text evidence="14">Belongs to the peroxidase family.</text>
</comment>
<feature type="site" description="Transition state stabilizer" evidence="12">
    <location>
        <position position="77"/>
    </location>
</feature>
<evidence type="ECO:0000256" key="15">
    <source>
        <dbReference type="SAM" id="SignalP"/>
    </source>
</evidence>
<organism evidence="17 18">
    <name type="scientific">Lolium multiflorum</name>
    <name type="common">Italian ryegrass</name>
    <name type="synonym">Lolium perenne subsp. multiflorum</name>
    <dbReference type="NCBI Taxonomy" id="4521"/>
    <lineage>
        <taxon>Eukaryota</taxon>
        <taxon>Viridiplantae</taxon>
        <taxon>Streptophyta</taxon>
        <taxon>Embryophyta</taxon>
        <taxon>Tracheophyta</taxon>
        <taxon>Spermatophyta</taxon>
        <taxon>Magnoliopsida</taxon>
        <taxon>Liliopsida</taxon>
        <taxon>Poales</taxon>
        <taxon>Poaceae</taxon>
        <taxon>BOP clade</taxon>
        <taxon>Pooideae</taxon>
        <taxon>Poodae</taxon>
        <taxon>Poeae</taxon>
        <taxon>Poeae Chloroplast Group 2 (Poeae type)</taxon>
        <taxon>Loliodinae</taxon>
        <taxon>Loliinae</taxon>
        <taxon>Lolium</taxon>
    </lineage>
</organism>
<dbReference type="EMBL" id="JAUUTY010000007">
    <property type="protein sequence ID" value="KAK1606089.1"/>
    <property type="molecule type" value="Genomic_DNA"/>
</dbReference>
<accession>A0AAD8QRT2</accession>
<dbReference type="GO" id="GO:0046872">
    <property type="term" value="F:metal ion binding"/>
    <property type="evidence" value="ECO:0007669"/>
    <property type="project" value="UniProtKB-KW"/>
</dbReference>
<keyword evidence="8" id="KW-0408">Iron</keyword>
<keyword evidence="6 11" id="KW-0106">Calcium</keyword>
<dbReference type="InterPro" id="IPR019794">
    <property type="entry name" value="Peroxidases_AS"/>
</dbReference>
<dbReference type="PROSITE" id="PS50873">
    <property type="entry name" value="PEROXIDASE_4"/>
    <property type="match status" value="1"/>
</dbReference>
<evidence type="ECO:0000259" key="16">
    <source>
        <dbReference type="PROSITE" id="PS50873"/>
    </source>
</evidence>
<evidence type="ECO:0000256" key="9">
    <source>
        <dbReference type="ARBA" id="ARBA00023324"/>
    </source>
</evidence>
<feature type="signal peptide" evidence="15">
    <location>
        <begin position="1"/>
        <end position="25"/>
    </location>
</feature>
<keyword evidence="9" id="KW-0376">Hydrogen peroxide</keyword>
<evidence type="ECO:0000256" key="5">
    <source>
        <dbReference type="ARBA" id="ARBA00022723"/>
    </source>
</evidence>
<feature type="binding site" evidence="11">
    <location>
        <position position="82"/>
    </location>
    <ligand>
        <name>Ca(2+)</name>
        <dbReference type="ChEBI" id="CHEBI:29108"/>
        <label>1</label>
    </ligand>
</feature>
<dbReference type="InterPro" id="IPR000823">
    <property type="entry name" value="Peroxidase_pln"/>
</dbReference>
<dbReference type="PRINTS" id="PR00458">
    <property type="entry name" value="PEROXIDASE"/>
</dbReference>
<dbReference type="PRINTS" id="PR00461">
    <property type="entry name" value="PLPEROXIDASE"/>
</dbReference>
<evidence type="ECO:0000256" key="13">
    <source>
        <dbReference type="PIRSR" id="PIRSR600823-5"/>
    </source>
</evidence>
<feature type="disulfide bond" evidence="13">
    <location>
        <begin position="50"/>
        <end position="131"/>
    </location>
</feature>